<dbReference type="PROSITE" id="PS51782">
    <property type="entry name" value="LYSM"/>
    <property type="match status" value="1"/>
</dbReference>
<evidence type="ECO:0000313" key="3">
    <source>
        <dbReference type="EMBL" id="NCU16952.1"/>
    </source>
</evidence>
<name>A0ABX0A2B2_9BACI</name>
<feature type="compositionally biased region" description="Basic and acidic residues" evidence="1">
    <location>
        <begin position="197"/>
        <end position="208"/>
    </location>
</feature>
<protein>
    <submittedName>
        <fullName evidence="3">LysM peptidoglycan-binding domain-containing protein</fullName>
    </submittedName>
</protein>
<dbReference type="RefSeq" id="WP_161919789.1">
    <property type="nucleotide sequence ID" value="NZ_JAACYS010000011.1"/>
</dbReference>
<dbReference type="CDD" id="cd00118">
    <property type="entry name" value="LysM"/>
    <property type="match status" value="1"/>
</dbReference>
<organism evidence="3 4">
    <name type="scientific">Pallidibacillus pasinlerensis</name>
    <dbReference type="NCBI Taxonomy" id="2703818"/>
    <lineage>
        <taxon>Bacteria</taxon>
        <taxon>Bacillati</taxon>
        <taxon>Bacillota</taxon>
        <taxon>Bacilli</taxon>
        <taxon>Bacillales</taxon>
        <taxon>Bacillaceae</taxon>
        <taxon>Pallidibacillus</taxon>
    </lineage>
</organism>
<comment type="caution">
    <text evidence="3">The sequence shown here is derived from an EMBL/GenBank/DDBJ whole genome shotgun (WGS) entry which is preliminary data.</text>
</comment>
<dbReference type="Pfam" id="PF20918">
    <property type="entry name" value="SPOCS_spoVID-N"/>
    <property type="match status" value="1"/>
</dbReference>
<sequence>MSEHNQPSAIKFSLEETVSFRKGEELEQLFSLWIEPDVTIHDLDQFVSIRGSLKMYGEYKKNEDEHREEESYSFSGQKYVTVFETRNDGVSEFRYDFPVDITIPKTRVENIEDLNVVIDMFDYDIQDNASLKITTDVSITGVESEEATVYNREDFVSNEEQEIQDSADYQNQLLGYEEVPILDFDGEDENTFVVEAKKEERKDEDNDTHIPLQVEPPSLDVEGFEEDVSPQANRHRHEEDHATESDVQEESHPHLVEYIDTRSSHKTEDEDNKVTYINPRATADSQERAGREHEEETNSHNKPIELVSHGSGDDDDDFRDESDEDSEDKNIKLHSHQEQAEKESISLTQFFARKDENAVVRMKIYIVQEDDTLDNIAERYDVSVSQILRTNNLEPHQDAYEGQVLYIPEKQKSH</sequence>
<evidence type="ECO:0000313" key="4">
    <source>
        <dbReference type="Proteomes" id="UP000743899"/>
    </source>
</evidence>
<feature type="compositionally biased region" description="Basic and acidic residues" evidence="1">
    <location>
        <begin position="328"/>
        <end position="343"/>
    </location>
</feature>
<reference evidence="3 4" key="1">
    <citation type="submission" date="2020-01" db="EMBL/GenBank/DDBJ databases">
        <title>A novel Bacillus sp. from Pasinler.</title>
        <authorList>
            <person name="Adiguzel A."/>
            <person name="Ay H."/>
            <person name="Baltaci M.O."/>
        </authorList>
    </citation>
    <scope>NUCLEOTIDE SEQUENCE [LARGE SCALE GENOMIC DNA]</scope>
    <source>
        <strain evidence="3 4">P1</strain>
    </source>
</reference>
<accession>A0ABX0A2B2</accession>
<feature type="compositionally biased region" description="Basic and acidic residues" evidence="1">
    <location>
        <begin position="236"/>
        <end position="268"/>
    </location>
</feature>
<evidence type="ECO:0000259" key="2">
    <source>
        <dbReference type="PROSITE" id="PS51782"/>
    </source>
</evidence>
<dbReference type="SMART" id="SM00257">
    <property type="entry name" value="LysM"/>
    <property type="match status" value="1"/>
</dbReference>
<dbReference type="InterPro" id="IPR036779">
    <property type="entry name" value="LysM_dom_sf"/>
</dbReference>
<dbReference type="InterPro" id="IPR018392">
    <property type="entry name" value="LysM"/>
</dbReference>
<proteinExistence type="predicted"/>
<dbReference type="Gene3D" id="3.10.350.10">
    <property type="entry name" value="LysM domain"/>
    <property type="match status" value="1"/>
</dbReference>
<dbReference type="SUPFAM" id="SSF54106">
    <property type="entry name" value="LysM domain"/>
    <property type="match status" value="1"/>
</dbReference>
<evidence type="ECO:0000256" key="1">
    <source>
        <dbReference type="SAM" id="MobiDB-lite"/>
    </source>
</evidence>
<feature type="compositionally biased region" description="Acidic residues" evidence="1">
    <location>
        <begin position="313"/>
        <end position="327"/>
    </location>
</feature>
<dbReference type="EMBL" id="JAACYS010000011">
    <property type="protein sequence ID" value="NCU16952.1"/>
    <property type="molecule type" value="Genomic_DNA"/>
</dbReference>
<gene>
    <name evidence="3" type="ORF">GW534_04090</name>
</gene>
<feature type="compositionally biased region" description="Basic and acidic residues" evidence="1">
    <location>
        <begin position="285"/>
        <end position="303"/>
    </location>
</feature>
<dbReference type="InterPro" id="IPR048862">
    <property type="entry name" value="SPOCS_spoVID_N"/>
</dbReference>
<keyword evidence="4" id="KW-1185">Reference proteome</keyword>
<dbReference type="Proteomes" id="UP000743899">
    <property type="component" value="Unassembled WGS sequence"/>
</dbReference>
<dbReference type="Pfam" id="PF01476">
    <property type="entry name" value="LysM"/>
    <property type="match status" value="1"/>
</dbReference>
<feature type="region of interest" description="Disordered" evidence="1">
    <location>
        <begin position="197"/>
        <end position="343"/>
    </location>
</feature>
<feature type="domain" description="LysM" evidence="2">
    <location>
        <begin position="363"/>
        <end position="407"/>
    </location>
</feature>